<evidence type="ECO:0000256" key="1">
    <source>
        <dbReference type="SAM" id="MobiDB-lite"/>
    </source>
</evidence>
<feature type="transmembrane region" description="Helical" evidence="2">
    <location>
        <begin position="229"/>
        <end position="252"/>
    </location>
</feature>
<feature type="compositionally biased region" description="Polar residues" evidence="1">
    <location>
        <begin position="208"/>
        <end position="222"/>
    </location>
</feature>
<dbReference type="AlphaFoldDB" id="A0A2I2GH78"/>
<keyword evidence="2" id="KW-1133">Transmembrane helix</keyword>
<dbReference type="GeneID" id="36559784"/>
<keyword evidence="2" id="KW-0812">Transmembrane</keyword>
<keyword evidence="2" id="KW-0472">Membrane</keyword>
<organism evidence="4 5">
    <name type="scientific">Aspergillus steynii IBT 23096</name>
    <dbReference type="NCBI Taxonomy" id="1392250"/>
    <lineage>
        <taxon>Eukaryota</taxon>
        <taxon>Fungi</taxon>
        <taxon>Dikarya</taxon>
        <taxon>Ascomycota</taxon>
        <taxon>Pezizomycotina</taxon>
        <taxon>Eurotiomycetes</taxon>
        <taxon>Eurotiomycetidae</taxon>
        <taxon>Eurotiales</taxon>
        <taxon>Aspergillaceae</taxon>
        <taxon>Aspergillus</taxon>
        <taxon>Aspergillus subgen. Circumdati</taxon>
    </lineage>
</organism>
<evidence type="ECO:0000313" key="4">
    <source>
        <dbReference type="EMBL" id="PLB52239.1"/>
    </source>
</evidence>
<dbReference type="VEuPathDB" id="FungiDB:P170DRAFT_462242"/>
<gene>
    <name evidence="4" type="ORF">P170DRAFT_462242</name>
</gene>
<evidence type="ECO:0000256" key="2">
    <source>
        <dbReference type="SAM" id="Phobius"/>
    </source>
</evidence>
<keyword evidence="5" id="KW-1185">Reference proteome</keyword>
<reference evidence="4 5" key="1">
    <citation type="submission" date="2016-12" db="EMBL/GenBank/DDBJ databases">
        <title>The genomes of Aspergillus section Nigri reveals drivers in fungal speciation.</title>
        <authorList>
            <consortium name="DOE Joint Genome Institute"/>
            <person name="Vesth T.C."/>
            <person name="Nybo J."/>
            <person name="Theobald S."/>
            <person name="Brandl J."/>
            <person name="Frisvad J.C."/>
            <person name="Nielsen K.F."/>
            <person name="Lyhne E.K."/>
            <person name="Kogle M.E."/>
            <person name="Kuo A."/>
            <person name="Riley R."/>
            <person name="Clum A."/>
            <person name="Nolan M."/>
            <person name="Lipzen A."/>
            <person name="Salamov A."/>
            <person name="Henrissat B."/>
            <person name="Wiebenga A."/>
            <person name="De Vries R.P."/>
            <person name="Grigoriev I.V."/>
            <person name="Mortensen U.H."/>
            <person name="Andersen M.R."/>
            <person name="Baker S.E."/>
        </authorList>
    </citation>
    <scope>NUCLEOTIDE SEQUENCE [LARGE SCALE GENOMIC DNA]</scope>
    <source>
        <strain evidence="4 5">IBT 23096</strain>
    </source>
</reference>
<name>A0A2I2GH78_9EURO</name>
<dbReference type="Proteomes" id="UP000234275">
    <property type="component" value="Unassembled WGS sequence"/>
</dbReference>
<evidence type="ECO:0000313" key="5">
    <source>
        <dbReference type="Proteomes" id="UP000234275"/>
    </source>
</evidence>
<accession>A0A2I2GH78</accession>
<comment type="caution">
    <text evidence="4">The sequence shown here is derived from an EMBL/GenBank/DDBJ whole genome shotgun (WGS) entry which is preliminary data.</text>
</comment>
<dbReference type="EMBL" id="MSFO01000002">
    <property type="protein sequence ID" value="PLB52239.1"/>
    <property type="molecule type" value="Genomic_DNA"/>
</dbReference>
<protein>
    <submittedName>
        <fullName evidence="4">Uncharacterized protein</fullName>
    </submittedName>
</protein>
<feature type="region of interest" description="Disordered" evidence="1">
    <location>
        <begin position="180"/>
        <end position="222"/>
    </location>
</feature>
<proteinExistence type="predicted"/>
<feature type="signal peptide" evidence="3">
    <location>
        <begin position="1"/>
        <end position="23"/>
    </location>
</feature>
<feature type="chain" id="PRO_5014197737" evidence="3">
    <location>
        <begin position="24"/>
        <end position="325"/>
    </location>
</feature>
<dbReference type="STRING" id="1392250.A0A2I2GH78"/>
<evidence type="ECO:0000256" key="3">
    <source>
        <dbReference type="SAM" id="SignalP"/>
    </source>
</evidence>
<dbReference type="OrthoDB" id="4506579at2759"/>
<keyword evidence="3" id="KW-0732">Signal</keyword>
<sequence length="325" mass="35284">MRFYLLYTFLSTPLLLSLQTAMAESSDSRTCYQMDGTSDPGLFPCRPPPSSSSSSSHSPCCHLHNPNKNSTSGTRTDTEVCLEPSGLCLAANGLMYISGCTDRSWMDGSCPLICPDVRTNWKGKASEEGWTQGQQVWNWQVMTCAPNSVCCRRFGASPECCGNESLRIPNYSIGSPSLSLWEGDESSNRTETETKTGPAATGRCESAASGNGNGTKMRSGNETCREGTVGAAVGAPLGAAFVAALTAMGWAIRKQRITERRLREVETQQGKEYTQTQVQVKSDLVPSSGYYKEKWARKVQGPGNHAELSAIRHYELDVRSNAESD</sequence>
<dbReference type="RefSeq" id="XP_024707541.1">
    <property type="nucleotide sequence ID" value="XM_024852086.1"/>
</dbReference>